<sequence length="93" mass="11178">MMPDCIRSTNPEDYEVQMDRFAEGLLRVQQRHYYWFESRHGENITQDHDTIGNHVVINFRYPVLTFGYWSDSQLPENIRAECNACFDQIFKRS</sequence>
<keyword evidence="2" id="KW-1185">Reference proteome</keyword>
<name>A0A1G7HA67_9SPHI</name>
<dbReference type="EMBL" id="FNAI01000011">
    <property type="protein sequence ID" value="SDE97347.1"/>
    <property type="molecule type" value="Genomic_DNA"/>
</dbReference>
<accession>A0A1G7HA67</accession>
<evidence type="ECO:0000313" key="1">
    <source>
        <dbReference type="EMBL" id="SDE97347.1"/>
    </source>
</evidence>
<gene>
    <name evidence="1" type="ORF">SAMN05216464_111137</name>
</gene>
<evidence type="ECO:0000313" key="2">
    <source>
        <dbReference type="Proteomes" id="UP000199072"/>
    </source>
</evidence>
<dbReference type="OrthoDB" id="1446693at2"/>
<dbReference type="AlphaFoldDB" id="A0A1G7HA67"/>
<dbReference type="RefSeq" id="WP_091152520.1">
    <property type="nucleotide sequence ID" value="NZ_FNAI01000011.1"/>
</dbReference>
<dbReference type="Proteomes" id="UP000199072">
    <property type="component" value="Unassembled WGS sequence"/>
</dbReference>
<proteinExistence type="predicted"/>
<dbReference type="STRING" id="1391627.SAMN05216464_111137"/>
<organism evidence="1 2">
    <name type="scientific">Mucilaginibacter pineti</name>
    <dbReference type="NCBI Taxonomy" id="1391627"/>
    <lineage>
        <taxon>Bacteria</taxon>
        <taxon>Pseudomonadati</taxon>
        <taxon>Bacteroidota</taxon>
        <taxon>Sphingobacteriia</taxon>
        <taxon>Sphingobacteriales</taxon>
        <taxon>Sphingobacteriaceae</taxon>
        <taxon>Mucilaginibacter</taxon>
    </lineage>
</organism>
<protein>
    <submittedName>
        <fullName evidence="1">Uncharacterized protein</fullName>
    </submittedName>
</protein>
<reference evidence="1 2" key="1">
    <citation type="submission" date="2016-10" db="EMBL/GenBank/DDBJ databases">
        <authorList>
            <person name="de Groot N.N."/>
        </authorList>
    </citation>
    <scope>NUCLEOTIDE SEQUENCE [LARGE SCALE GENOMIC DNA]</scope>
    <source>
        <strain evidence="1 2">47C3B</strain>
    </source>
</reference>